<protein>
    <recommendedName>
        <fullName evidence="3">DUF5119 domain-containing protein</fullName>
    </recommendedName>
</protein>
<evidence type="ECO:0000313" key="1">
    <source>
        <dbReference type="EMBL" id="EXY75144.1"/>
    </source>
</evidence>
<dbReference type="Proteomes" id="UP000020529">
    <property type="component" value="Unassembled WGS sequence"/>
</dbReference>
<dbReference type="AlphaFoldDB" id="A0A015SSK9"/>
<gene>
    <name evidence="1" type="ORF">M124_0966</name>
</gene>
<proteinExistence type="predicted"/>
<comment type="caution">
    <text evidence="1">The sequence shown here is derived from an EMBL/GenBank/DDBJ whole genome shotgun (WGS) entry which is preliminary data.</text>
</comment>
<reference evidence="1 2" key="1">
    <citation type="submission" date="2014-02" db="EMBL/GenBank/DDBJ databases">
        <authorList>
            <person name="Sears C."/>
            <person name="Carroll K."/>
            <person name="Sack B.R."/>
            <person name="Qadri F."/>
            <person name="Myers L.L."/>
            <person name="Chung G.-T."/>
            <person name="Escheverria P."/>
            <person name="Fraser C.M."/>
            <person name="Sadzewicz L."/>
            <person name="Shefchek K.A."/>
            <person name="Tallon L."/>
            <person name="Das S.P."/>
            <person name="Daugherty S."/>
            <person name="Mongodin E.F."/>
        </authorList>
    </citation>
    <scope>NUCLEOTIDE SEQUENCE [LARGE SCALE GENOMIC DNA]</scope>
    <source>
        <strain evidence="2">3988T(B)14</strain>
    </source>
</reference>
<name>A0A015SSK9_BACFG</name>
<organism evidence="1 2">
    <name type="scientific">Bacteroides fragilis str. 3988T(B)14</name>
    <dbReference type="NCBI Taxonomy" id="1339315"/>
    <lineage>
        <taxon>Bacteria</taxon>
        <taxon>Pseudomonadati</taxon>
        <taxon>Bacteroidota</taxon>
        <taxon>Bacteroidia</taxon>
        <taxon>Bacteroidales</taxon>
        <taxon>Bacteroidaceae</taxon>
        <taxon>Bacteroides</taxon>
    </lineage>
</organism>
<evidence type="ECO:0008006" key="3">
    <source>
        <dbReference type="Google" id="ProtNLM"/>
    </source>
</evidence>
<dbReference type="RefSeq" id="WP_007571970.1">
    <property type="nucleotide sequence ID" value="NZ_JGCY01000246.1"/>
</dbReference>
<dbReference type="InterPro" id="IPR033410">
    <property type="entry name" value="DUF5119"/>
</dbReference>
<sequence length="342" mass="38322">MKATLRYTLMGLTFAGLTFLSTSCRKDLCYDHDEHGLSVKVNLSSDWEQEWERTYAYDWEKLWEEDWKYDYEDLCPAPADGIRVQVYTSDGQRIESNLPDEGGRIAMPEGTHELLFYNNDTEYIVFDGVAASESATATTRGVTRSSFHELHAGERTVNQPDMLYGAYMEEYTAEKTLAPTELPVTLRPLVYTYMIRYEFESGQQYVALARGALAGMAETVYLNDGHTGETAATVMFDCTLEDYGAEALVQSFGVPDYPGEHYGRNGTDGRRYSLNLEVRMVNGKFKTFEFDVTDQVKGQPRGGVIVVSGLSISNDEGLEGGGSFDVDVDGWGEWVDIPLPID</sequence>
<dbReference type="PATRIC" id="fig|1339315.3.peg.1760"/>
<dbReference type="Pfam" id="PF17145">
    <property type="entry name" value="DUF5119"/>
    <property type="match status" value="1"/>
</dbReference>
<dbReference type="PROSITE" id="PS51257">
    <property type="entry name" value="PROKAR_LIPOPROTEIN"/>
    <property type="match status" value="1"/>
</dbReference>
<evidence type="ECO:0000313" key="2">
    <source>
        <dbReference type="Proteomes" id="UP000020529"/>
    </source>
</evidence>
<dbReference type="EMBL" id="JGCY01000246">
    <property type="protein sequence ID" value="EXY75144.1"/>
    <property type="molecule type" value="Genomic_DNA"/>
</dbReference>
<accession>A0A015SSK9</accession>